<evidence type="ECO:0000256" key="5">
    <source>
        <dbReference type="ARBA" id="ARBA00022840"/>
    </source>
</evidence>
<dbReference type="Gene3D" id="3.30.565.10">
    <property type="entry name" value="Histidine kinase-like ATPase, C-terminal domain"/>
    <property type="match status" value="1"/>
</dbReference>
<dbReference type="PROSITE" id="PS50109">
    <property type="entry name" value="HIS_KIN"/>
    <property type="match status" value="1"/>
</dbReference>
<dbReference type="PANTHER" id="PTHR43065">
    <property type="entry name" value="SENSOR HISTIDINE KINASE"/>
    <property type="match status" value="1"/>
</dbReference>
<protein>
    <submittedName>
        <fullName evidence="8">Sensory transduction histidine kinase</fullName>
    </submittedName>
</protein>
<dbReference type="GO" id="GO:0000160">
    <property type="term" value="P:phosphorelay signal transduction system"/>
    <property type="evidence" value="ECO:0007669"/>
    <property type="project" value="UniProtKB-KW"/>
</dbReference>
<accession>A0A0W8FLS1</accession>
<organism evidence="8">
    <name type="scientific">hydrocarbon metagenome</name>
    <dbReference type="NCBI Taxonomy" id="938273"/>
    <lineage>
        <taxon>unclassified sequences</taxon>
        <taxon>metagenomes</taxon>
        <taxon>ecological metagenomes</taxon>
    </lineage>
</organism>
<feature type="domain" description="Histidine kinase" evidence="7">
    <location>
        <begin position="1"/>
        <end position="106"/>
    </location>
</feature>
<reference evidence="8" key="1">
    <citation type="journal article" date="2015" name="Proc. Natl. Acad. Sci. U.S.A.">
        <title>Networks of energetic and metabolic interactions define dynamics in microbial communities.</title>
        <authorList>
            <person name="Embree M."/>
            <person name="Liu J.K."/>
            <person name="Al-Bassam M.M."/>
            <person name="Zengler K."/>
        </authorList>
    </citation>
    <scope>NUCLEOTIDE SEQUENCE</scope>
</reference>
<comment type="caution">
    <text evidence="8">The sequence shown here is derived from an EMBL/GenBank/DDBJ whole genome shotgun (WGS) entry which is preliminary data.</text>
</comment>
<evidence type="ECO:0000256" key="6">
    <source>
        <dbReference type="ARBA" id="ARBA00023012"/>
    </source>
</evidence>
<keyword evidence="3" id="KW-0547">Nucleotide-binding</keyword>
<dbReference type="GO" id="GO:0005524">
    <property type="term" value="F:ATP binding"/>
    <property type="evidence" value="ECO:0007669"/>
    <property type="project" value="UniProtKB-KW"/>
</dbReference>
<keyword evidence="1" id="KW-0597">Phosphoprotein</keyword>
<evidence type="ECO:0000259" key="7">
    <source>
        <dbReference type="PROSITE" id="PS50109"/>
    </source>
</evidence>
<evidence type="ECO:0000256" key="1">
    <source>
        <dbReference type="ARBA" id="ARBA00022553"/>
    </source>
</evidence>
<keyword evidence="4 8" id="KW-0418">Kinase</keyword>
<dbReference type="InterPro" id="IPR036890">
    <property type="entry name" value="HATPase_C_sf"/>
</dbReference>
<dbReference type="Pfam" id="PF02518">
    <property type="entry name" value="HATPase_c"/>
    <property type="match status" value="1"/>
</dbReference>
<dbReference type="EMBL" id="LNQE01001014">
    <property type="protein sequence ID" value="KUG21864.1"/>
    <property type="molecule type" value="Genomic_DNA"/>
</dbReference>
<keyword evidence="6" id="KW-0902">Two-component regulatory system</keyword>
<sequence>MLELAAHILDIAENSVRAEAKLIEINIDEDTVNDSLSIEIIDDGQGMNPEEIKKALDPFYTTKTVRRIGLGLPLLADATQRSGGYFNLESKEGKGTTVQAFFGLTHIDRQPLGDIISSLIILIAGNSNVNFIYRHRCDDRQFALDTRIIRKEIDDIPINNPAILKYIRDVLEEGFNEIKK</sequence>
<keyword evidence="5" id="KW-0067">ATP-binding</keyword>
<dbReference type="PANTHER" id="PTHR43065:SF10">
    <property type="entry name" value="PEROXIDE STRESS-ACTIVATED HISTIDINE KINASE MAK3"/>
    <property type="match status" value="1"/>
</dbReference>
<dbReference type="AlphaFoldDB" id="A0A0W8FLS1"/>
<dbReference type="GO" id="GO:0016301">
    <property type="term" value="F:kinase activity"/>
    <property type="evidence" value="ECO:0007669"/>
    <property type="project" value="UniProtKB-KW"/>
</dbReference>
<dbReference type="SMART" id="SM00387">
    <property type="entry name" value="HATPase_c"/>
    <property type="match status" value="1"/>
</dbReference>
<dbReference type="InterPro" id="IPR004358">
    <property type="entry name" value="Sig_transdc_His_kin-like_C"/>
</dbReference>
<keyword evidence="2" id="KW-0808">Transferase</keyword>
<dbReference type="InterPro" id="IPR005467">
    <property type="entry name" value="His_kinase_dom"/>
</dbReference>
<dbReference type="InterPro" id="IPR003594">
    <property type="entry name" value="HATPase_dom"/>
</dbReference>
<proteinExistence type="predicted"/>
<evidence type="ECO:0000256" key="3">
    <source>
        <dbReference type="ARBA" id="ARBA00022741"/>
    </source>
</evidence>
<name>A0A0W8FLS1_9ZZZZ</name>
<evidence type="ECO:0000313" key="8">
    <source>
        <dbReference type="EMBL" id="KUG21864.1"/>
    </source>
</evidence>
<dbReference type="PRINTS" id="PR00344">
    <property type="entry name" value="BCTRLSENSOR"/>
</dbReference>
<dbReference type="SUPFAM" id="SSF55874">
    <property type="entry name" value="ATPase domain of HSP90 chaperone/DNA topoisomerase II/histidine kinase"/>
    <property type="match status" value="1"/>
</dbReference>
<evidence type="ECO:0000256" key="4">
    <source>
        <dbReference type="ARBA" id="ARBA00022777"/>
    </source>
</evidence>
<evidence type="ECO:0000256" key="2">
    <source>
        <dbReference type="ARBA" id="ARBA00022679"/>
    </source>
</evidence>
<gene>
    <name evidence="8" type="ORF">ASZ90_008370</name>
</gene>